<evidence type="ECO:0000256" key="1">
    <source>
        <dbReference type="SAM" id="Phobius"/>
    </source>
</evidence>
<evidence type="ECO:0000313" key="3">
    <source>
        <dbReference type="Proteomes" id="UP001596435"/>
    </source>
</evidence>
<comment type="caution">
    <text evidence="2">The sequence shown here is derived from an EMBL/GenBank/DDBJ whole genome shotgun (WGS) entry which is preliminary data.</text>
</comment>
<protein>
    <submittedName>
        <fullName evidence="2">Uncharacterized protein</fullName>
    </submittedName>
</protein>
<feature type="transmembrane region" description="Helical" evidence="1">
    <location>
        <begin position="37"/>
        <end position="62"/>
    </location>
</feature>
<dbReference type="RefSeq" id="WP_380232480.1">
    <property type="nucleotide sequence ID" value="NZ_JBHSVH010000002.1"/>
</dbReference>
<feature type="transmembrane region" description="Helical" evidence="1">
    <location>
        <begin position="74"/>
        <end position="96"/>
    </location>
</feature>
<keyword evidence="1" id="KW-1133">Transmembrane helix</keyword>
<accession>A0ABW2G4W0</accession>
<dbReference type="Proteomes" id="UP001596435">
    <property type="component" value="Unassembled WGS sequence"/>
</dbReference>
<organism evidence="2 3">
    <name type="scientific">Kitasatospora paranensis</name>
    <dbReference type="NCBI Taxonomy" id="258053"/>
    <lineage>
        <taxon>Bacteria</taxon>
        <taxon>Bacillati</taxon>
        <taxon>Actinomycetota</taxon>
        <taxon>Actinomycetes</taxon>
        <taxon>Kitasatosporales</taxon>
        <taxon>Streptomycetaceae</taxon>
        <taxon>Kitasatospora</taxon>
    </lineage>
</organism>
<keyword evidence="1" id="KW-0812">Transmembrane</keyword>
<keyword evidence="3" id="KW-1185">Reference proteome</keyword>
<gene>
    <name evidence="2" type="ORF">ACFQMG_29815</name>
</gene>
<sequence length="103" mass="10399">MLVLAGSLVVAGPGVLLLVIGVGFGVGSSPSPRFGDWVRACLPVLGGPLAGLAAAWLLVRLVPAVGRLDPLERAALCAFCLFCGTLGEWLLLAAGVDSVPATY</sequence>
<proteinExistence type="predicted"/>
<evidence type="ECO:0000313" key="2">
    <source>
        <dbReference type="EMBL" id="MFC7183750.1"/>
    </source>
</evidence>
<reference evidence="3" key="1">
    <citation type="journal article" date="2019" name="Int. J. Syst. Evol. Microbiol.">
        <title>The Global Catalogue of Microorganisms (GCM) 10K type strain sequencing project: providing services to taxonomists for standard genome sequencing and annotation.</title>
        <authorList>
            <consortium name="The Broad Institute Genomics Platform"/>
            <consortium name="The Broad Institute Genome Sequencing Center for Infectious Disease"/>
            <person name="Wu L."/>
            <person name="Ma J."/>
        </authorList>
    </citation>
    <scope>NUCLEOTIDE SEQUENCE [LARGE SCALE GENOMIC DNA]</scope>
    <source>
        <strain evidence="3">CGMCC 1.12859</strain>
    </source>
</reference>
<keyword evidence="1" id="KW-0472">Membrane</keyword>
<dbReference type="EMBL" id="JBHTAJ010000077">
    <property type="protein sequence ID" value="MFC7183750.1"/>
    <property type="molecule type" value="Genomic_DNA"/>
</dbReference>
<name>A0ABW2G4W0_9ACTN</name>